<dbReference type="AlphaFoldDB" id="A0A7W7Z1L9"/>
<name>A0A7W7Z1L9_9BRAD</name>
<evidence type="ECO:0000313" key="2">
    <source>
        <dbReference type="EMBL" id="MBB5046359.1"/>
    </source>
</evidence>
<evidence type="ECO:0000313" key="3">
    <source>
        <dbReference type="Proteomes" id="UP000542353"/>
    </source>
</evidence>
<comment type="caution">
    <text evidence="2">The sequence shown here is derived from an EMBL/GenBank/DDBJ whole genome shotgun (WGS) entry which is preliminary data.</text>
</comment>
<gene>
    <name evidence="2" type="ORF">HNR60_001104</name>
</gene>
<reference evidence="2 3" key="1">
    <citation type="submission" date="2020-08" db="EMBL/GenBank/DDBJ databases">
        <title>Genomic Encyclopedia of Type Strains, Phase IV (KMG-IV): sequencing the most valuable type-strain genomes for metagenomic binning, comparative biology and taxonomic classification.</title>
        <authorList>
            <person name="Goeker M."/>
        </authorList>
    </citation>
    <scope>NUCLEOTIDE SEQUENCE [LARGE SCALE GENOMIC DNA]</scope>
    <source>
        <strain evidence="2 3">DSM 12706</strain>
    </source>
</reference>
<dbReference type="InterPro" id="IPR021333">
    <property type="entry name" value="DUF2946"/>
</dbReference>
<dbReference type="EMBL" id="JACHIH010000004">
    <property type="protein sequence ID" value="MBB5046359.1"/>
    <property type="molecule type" value="Genomic_DNA"/>
</dbReference>
<organism evidence="2 3">
    <name type="scientific">Rhodopseudomonas rhenobacensis</name>
    <dbReference type="NCBI Taxonomy" id="87461"/>
    <lineage>
        <taxon>Bacteria</taxon>
        <taxon>Pseudomonadati</taxon>
        <taxon>Pseudomonadota</taxon>
        <taxon>Alphaproteobacteria</taxon>
        <taxon>Hyphomicrobiales</taxon>
        <taxon>Nitrobacteraceae</taxon>
        <taxon>Rhodopseudomonas</taxon>
    </lineage>
</organism>
<proteinExistence type="predicted"/>
<keyword evidence="3" id="KW-1185">Reference proteome</keyword>
<sequence length="104" mass="10457">MAPIGAFRAVAQAIADPLSLSAICSGLHDSGQPSAPAGPAEPDSKCCGFCAAAQSGGAALNPPTPSFVALQRQYQRVVWLQATPAPTPLRAGSNAQARAPPTFS</sequence>
<feature type="region of interest" description="Disordered" evidence="1">
    <location>
        <begin position="85"/>
        <end position="104"/>
    </location>
</feature>
<dbReference type="Proteomes" id="UP000542353">
    <property type="component" value="Unassembled WGS sequence"/>
</dbReference>
<evidence type="ECO:0000256" key="1">
    <source>
        <dbReference type="SAM" id="MobiDB-lite"/>
    </source>
</evidence>
<accession>A0A7W7Z1L9</accession>
<protein>
    <submittedName>
        <fullName evidence="2">Uncharacterized protein</fullName>
    </submittedName>
</protein>
<dbReference type="Pfam" id="PF11162">
    <property type="entry name" value="DUF2946"/>
    <property type="match status" value="1"/>
</dbReference>